<keyword evidence="5" id="KW-1185">Reference proteome</keyword>
<dbReference type="RefSeq" id="WP_171475432.1">
    <property type="nucleotide sequence ID" value="NZ_CP053452.2"/>
</dbReference>
<dbReference type="Pfam" id="PF04235">
    <property type="entry name" value="DUF418"/>
    <property type="match status" value="1"/>
</dbReference>
<feature type="transmembrane region" description="Helical" evidence="2">
    <location>
        <begin position="248"/>
        <end position="268"/>
    </location>
</feature>
<feature type="transmembrane region" description="Helical" evidence="2">
    <location>
        <begin position="117"/>
        <end position="136"/>
    </location>
</feature>
<reference evidence="5" key="1">
    <citation type="submission" date="2020-05" db="EMBL/GenBank/DDBJ databases">
        <title>Frigoriglobus tundricola gen. nov., sp. nov., a psychrotolerant cellulolytic planctomycete of the family Gemmataceae with two divergent copies of 16S rRNA gene.</title>
        <authorList>
            <person name="Kulichevskaya I.S."/>
            <person name="Ivanova A.A."/>
            <person name="Naumoff D.G."/>
            <person name="Beletsky A.V."/>
            <person name="Rijpstra W.I.C."/>
            <person name="Sinninghe Damste J.S."/>
            <person name="Mardanov A.V."/>
            <person name="Ravin N.V."/>
            <person name="Dedysh S.N."/>
        </authorList>
    </citation>
    <scope>NUCLEOTIDE SEQUENCE [LARGE SCALE GENOMIC DNA]</scope>
    <source>
        <strain evidence="5">PL17</strain>
    </source>
</reference>
<keyword evidence="2" id="KW-0472">Membrane</keyword>
<feature type="transmembrane region" description="Helical" evidence="2">
    <location>
        <begin position="364"/>
        <end position="384"/>
    </location>
</feature>
<feature type="compositionally biased region" description="Basic and acidic residues" evidence="1">
    <location>
        <begin position="172"/>
        <end position="181"/>
    </location>
</feature>
<feature type="transmembrane region" description="Helical" evidence="2">
    <location>
        <begin position="94"/>
        <end position="111"/>
    </location>
</feature>
<accession>A0A6M5Z2T7</accession>
<keyword evidence="2" id="KW-0812">Transmembrane</keyword>
<feature type="transmembrane region" description="Helical" evidence="2">
    <location>
        <begin position="289"/>
        <end position="310"/>
    </location>
</feature>
<protein>
    <recommendedName>
        <fullName evidence="3">DUF418 domain-containing protein</fullName>
    </recommendedName>
</protein>
<feature type="transmembrane region" description="Helical" evidence="2">
    <location>
        <begin position="143"/>
        <end position="166"/>
    </location>
</feature>
<feature type="transmembrane region" description="Helical" evidence="2">
    <location>
        <begin position="322"/>
        <end position="343"/>
    </location>
</feature>
<feature type="transmembrane region" description="Helical" evidence="2">
    <location>
        <begin position="55"/>
        <end position="82"/>
    </location>
</feature>
<gene>
    <name evidence="4" type="ORF">FTUN_8372</name>
</gene>
<feature type="domain" description="DUF418" evidence="3">
    <location>
        <begin position="271"/>
        <end position="428"/>
    </location>
</feature>
<proteinExistence type="predicted"/>
<feature type="region of interest" description="Disordered" evidence="1">
    <location>
        <begin position="170"/>
        <end position="189"/>
    </location>
</feature>
<feature type="region of interest" description="Disordered" evidence="1">
    <location>
        <begin position="450"/>
        <end position="475"/>
    </location>
</feature>
<name>A0A6M5Z2T7_9BACT</name>
<feature type="transmembrane region" description="Helical" evidence="2">
    <location>
        <begin position="12"/>
        <end position="35"/>
    </location>
</feature>
<evidence type="ECO:0000259" key="3">
    <source>
        <dbReference type="Pfam" id="PF04235"/>
    </source>
</evidence>
<dbReference type="EMBL" id="CP053452">
    <property type="protein sequence ID" value="QJX00740.1"/>
    <property type="molecule type" value="Genomic_DNA"/>
</dbReference>
<feature type="transmembrane region" description="Helical" evidence="2">
    <location>
        <begin position="390"/>
        <end position="410"/>
    </location>
</feature>
<dbReference type="KEGG" id="ftj:FTUN_8372"/>
<dbReference type="PANTHER" id="PTHR30590:SF2">
    <property type="entry name" value="INNER MEMBRANE PROTEIN"/>
    <property type="match status" value="1"/>
</dbReference>
<evidence type="ECO:0000256" key="2">
    <source>
        <dbReference type="SAM" id="Phobius"/>
    </source>
</evidence>
<evidence type="ECO:0000313" key="5">
    <source>
        <dbReference type="Proteomes" id="UP000503447"/>
    </source>
</evidence>
<dbReference type="InterPro" id="IPR007349">
    <property type="entry name" value="DUF418"/>
</dbReference>
<dbReference type="InterPro" id="IPR052529">
    <property type="entry name" value="Bact_Transport_Assoc"/>
</dbReference>
<evidence type="ECO:0000313" key="4">
    <source>
        <dbReference type="EMBL" id="QJX00740.1"/>
    </source>
</evidence>
<dbReference type="Proteomes" id="UP000503447">
    <property type="component" value="Chromosome"/>
</dbReference>
<sequence length="475" mass="51238">MPTPSADPERIGALDLIRGTAILGILLANIPWFSGTGPTSLMGTGAPEPTFPDQFVKALTLVFVDGKFVTQLAVLFGAGLALQADRSWTAGRSFTFGYLWRTFLLFLIGAAHGLLLWFGDVLMIYACVSVAAVVFVRLRPTRLLTVAGAGLTASVAALATMTALTLGSGRAANEDKDKDKPPPGSVATPASLSRVVTDAFNAPADESAAREKLVTREFQVYFSRDNQIRIYREGTYVEQLFDRALNCAFLLAAMLFTAGELLACFLFGATLVRCGFFSDPDVYSRWRPWLLAGGLLIGVPAEVEALILSFNGERDNMAAGPQLFGAMAVATVYLTLLTGWAQGQRALWLQNRLKAVGRLALSNYLSQTVICTTVFYSFGLGLYATMGRPATLLVVLGVWALQLLISPLYLRFFAIGPVEWVWRSLAQRRPLPLRRRQTVRLIPEEGVVVGAGSDPSSPTAASAKMGDPESTPAAR</sequence>
<keyword evidence="2" id="KW-1133">Transmembrane helix</keyword>
<organism evidence="4 5">
    <name type="scientific">Frigoriglobus tundricola</name>
    <dbReference type="NCBI Taxonomy" id="2774151"/>
    <lineage>
        <taxon>Bacteria</taxon>
        <taxon>Pseudomonadati</taxon>
        <taxon>Planctomycetota</taxon>
        <taxon>Planctomycetia</taxon>
        <taxon>Gemmatales</taxon>
        <taxon>Gemmataceae</taxon>
        <taxon>Frigoriglobus</taxon>
    </lineage>
</organism>
<dbReference type="AlphaFoldDB" id="A0A6M5Z2T7"/>
<evidence type="ECO:0000256" key="1">
    <source>
        <dbReference type="SAM" id="MobiDB-lite"/>
    </source>
</evidence>
<dbReference type="PANTHER" id="PTHR30590">
    <property type="entry name" value="INNER MEMBRANE PROTEIN"/>
    <property type="match status" value="1"/>
</dbReference>